<reference evidence="2" key="1">
    <citation type="submission" date="2018-05" db="EMBL/GenBank/DDBJ databases">
        <authorList>
            <person name="Lanie J.A."/>
            <person name="Ng W.-L."/>
            <person name="Kazmierczak K.M."/>
            <person name="Andrzejewski T.M."/>
            <person name="Davidsen T.M."/>
            <person name="Wayne K.J."/>
            <person name="Tettelin H."/>
            <person name="Glass J.I."/>
            <person name="Rusch D."/>
            <person name="Podicherti R."/>
            <person name="Tsui H.-C.T."/>
            <person name="Winkler M.E."/>
        </authorList>
    </citation>
    <scope>NUCLEOTIDE SEQUENCE</scope>
</reference>
<dbReference type="SUPFAM" id="SSF48452">
    <property type="entry name" value="TPR-like"/>
    <property type="match status" value="1"/>
</dbReference>
<evidence type="ECO:0000313" key="2">
    <source>
        <dbReference type="EMBL" id="SVD26946.1"/>
    </source>
</evidence>
<gene>
    <name evidence="2" type="ORF">METZ01_LOCUS379800</name>
</gene>
<protein>
    <submittedName>
        <fullName evidence="2">Uncharacterized protein</fullName>
    </submittedName>
</protein>
<evidence type="ECO:0000256" key="1">
    <source>
        <dbReference type="SAM" id="MobiDB-lite"/>
    </source>
</evidence>
<accession>A0A382TXZ9</accession>
<dbReference type="AlphaFoldDB" id="A0A382TXZ9"/>
<proteinExistence type="predicted"/>
<name>A0A382TXZ9_9ZZZZ</name>
<feature type="region of interest" description="Disordered" evidence="1">
    <location>
        <begin position="25"/>
        <end position="44"/>
    </location>
</feature>
<sequence>SAAALAIFSVAIALLVQRQTRPRVGDMTLTGGIPGQEEESSNMPSMEELSAMTPREAADRLFERAMREHEEGDFERASFFIDMGIQAYAAVPPDEINADAQFHIGLLRLLMGDSASARARAEAILAEEAEHLLGLLLASRAADFSGDAVMAEELRERERELVKSAGGIPDRPEYVSHRVLIERALEEESR</sequence>
<dbReference type="InterPro" id="IPR011990">
    <property type="entry name" value="TPR-like_helical_dom_sf"/>
</dbReference>
<dbReference type="EMBL" id="UINC01140036">
    <property type="protein sequence ID" value="SVD26946.1"/>
    <property type="molecule type" value="Genomic_DNA"/>
</dbReference>
<organism evidence="2">
    <name type="scientific">marine metagenome</name>
    <dbReference type="NCBI Taxonomy" id="408172"/>
    <lineage>
        <taxon>unclassified sequences</taxon>
        <taxon>metagenomes</taxon>
        <taxon>ecological metagenomes</taxon>
    </lineage>
</organism>
<feature type="non-terminal residue" evidence="2">
    <location>
        <position position="1"/>
    </location>
</feature>